<accession>A0ABT9NPU9</accession>
<evidence type="ECO:0000256" key="4">
    <source>
        <dbReference type="SAM" id="MobiDB-lite"/>
    </source>
</evidence>
<comment type="caution">
    <text evidence="6">The sequence shown here is derived from an EMBL/GenBank/DDBJ whole genome shotgun (WGS) entry which is preliminary data.</text>
</comment>
<keyword evidence="2" id="KW-0813">Transport</keyword>
<dbReference type="Pfam" id="PF01297">
    <property type="entry name" value="ZnuA"/>
    <property type="match status" value="1"/>
</dbReference>
<name>A0ABT9NPU9_9ACTN</name>
<evidence type="ECO:0000256" key="5">
    <source>
        <dbReference type="SAM" id="SignalP"/>
    </source>
</evidence>
<dbReference type="RefSeq" id="WP_068119789.1">
    <property type="nucleotide sequence ID" value="NZ_CCXJ01000212.1"/>
</dbReference>
<dbReference type="Proteomes" id="UP001240447">
    <property type="component" value="Unassembled WGS sequence"/>
</dbReference>
<sequence length="343" mass="36058">MTVAPRTSRTPFFRLSAAAAALPLLLTLAACGDDAGAGDQGGVDVVVAIYPLEYVATRVGGEHVTVETLTPPGAEPHDHELTVRQTAAVAEAELVGYVAGFQPAVDTVVSQQARDTAVDVPYPRREFGAPADEHEGDDHDSDHGDDHAAEHRDKGPQDGPNGGHDHEHDHGDEDPHVWLDPRALVATANAYAERLADVDPDHAEDYTANAAAVVADLEQLDTAYAEGLASCERQQVVVSHDAFGYLSRYGLEFASIAGISPDAEPSPARLAELGDLIEDTGVTTVFTETLASPALAETLASALDITTAVLDPVEGLTEATADEDYLSLMEANLAALRQANDCA</sequence>
<dbReference type="InterPro" id="IPR006127">
    <property type="entry name" value="ZnuA-like"/>
</dbReference>
<comment type="similarity">
    <text evidence="1">Belongs to the bacterial solute-binding protein 9 family.</text>
</comment>
<keyword evidence="7" id="KW-1185">Reference proteome</keyword>
<protein>
    <submittedName>
        <fullName evidence="6">Zinc transport system substrate-binding protein</fullName>
    </submittedName>
</protein>
<reference evidence="6 7" key="1">
    <citation type="submission" date="2023-07" db="EMBL/GenBank/DDBJ databases">
        <title>Sequencing the genomes of 1000 actinobacteria strains.</title>
        <authorList>
            <person name="Klenk H.-P."/>
        </authorList>
    </citation>
    <scope>NUCLEOTIDE SEQUENCE [LARGE SCALE GENOMIC DNA]</scope>
    <source>
        <strain evidence="6 7">GD13</strain>
    </source>
</reference>
<gene>
    <name evidence="6" type="ORF">J2S59_002263</name>
</gene>
<dbReference type="Gene3D" id="3.40.50.1980">
    <property type="entry name" value="Nitrogenase molybdenum iron protein domain"/>
    <property type="match status" value="2"/>
</dbReference>
<feature type="compositionally biased region" description="Basic and acidic residues" evidence="4">
    <location>
        <begin position="122"/>
        <end position="156"/>
    </location>
</feature>
<dbReference type="PROSITE" id="PS51257">
    <property type="entry name" value="PROKAR_LIPOPROTEIN"/>
    <property type="match status" value="1"/>
</dbReference>
<evidence type="ECO:0000313" key="6">
    <source>
        <dbReference type="EMBL" id="MDP9822454.1"/>
    </source>
</evidence>
<dbReference type="PANTHER" id="PTHR42953:SF3">
    <property type="entry name" value="HIGH-AFFINITY ZINC UPTAKE SYSTEM PROTEIN ZNUA"/>
    <property type="match status" value="1"/>
</dbReference>
<feature type="chain" id="PRO_5047453690" evidence="5">
    <location>
        <begin position="33"/>
        <end position="343"/>
    </location>
</feature>
<feature type="region of interest" description="Disordered" evidence="4">
    <location>
        <begin position="114"/>
        <end position="176"/>
    </location>
</feature>
<dbReference type="InterPro" id="IPR050492">
    <property type="entry name" value="Bact_metal-bind_prot9"/>
</dbReference>
<feature type="signal peptide" evidence="5">
    <location>
        <begin position="1"/>
        <end position="32"/>
    </location>
</feature>
<feature type="compositionally biased region" description="Basic and acidic residues" evidence="4">
    <location>
        <begin position="163"/>
        <end position="176"/>
    </location>
</feature>
<evidence type="ECO:0000256" key="2">
    <source>
        <dbReference type="ARBA" id="ARBA00022448"/>
    </source>
</evidence>
<dbReference type="SUPFAM" id="SSF53807">
    <property type="entry name" value="Helical backbone' metal receptor"/>
    <property type="match status" value="1"/>
</dbReference>
<dbReference type="PANTHER" id="PTHR42953">
    <property type="entry name" value="HIGH-AFFINITY ZINC UPTAKE SYSTEM PROTEIN ZNUA-RELATED"/>
    <property type="match status" value="1"/>
</dbReference>
<evidence type="ECO:0000256" key="1">
    <source>
        <dbReference type="ARBA" id="ARBA00011028"/>
    </source>
</evidence>
<proteinExistence type="inferred from homology"/>
<organism evidence="6 7">
    <name type="scientific">Nocardioides massiliensis</name>
    <dbReference type="NCBI Taxonomy" id="1325935"/>
    <lineage>
        <taxon>Bacteria</taxon>
        <taxon>Bacillati</taxon>
        <taxon>Actinomycetota</taxon>
        <taxon>Actinomycetes</taxon>
        <taxon>Propionibacteriales</taxon>
        <taxon>Nocardioidaceae</taxon>
        <taxon>Nocardioides</taxon>
    </lineage>
</organism>
<evidence type="ECO:0000256" key="3">
    <source>
        <dbReference type="ARBA" id="ARBA00022729"/>
    </source>
</evidence>
<evidence type="ECO:0000313" key="7">
    <source>
        <dbReference type="Proteomes" id="UP001240447"/>
    </source>
</evidence>
<keyword evidence="3 5" id="KW-0732">Signal</keyword>
<dbReference type="EMBL" id="JAUSQM010000001">
    <property type="protein sequence ID" value="MDP9822454.1"/>
    <property type="molecule type" value="Genomic_DNA"/>
</dbReference>